<gene>
    <name evidence="1" type="ORF">SMRZ_LOCUS25016</name>
</gene>
<organism evidence="1 2">
    <name type="scientific">Schistosoma margrebowiei</name>
    <dbReference type="NCBI Taxonomy" id="48269"/>
    <lineage>
        <taxon>Eukaryota</taxon>
        <taxon>Metazoa</taxon>
        <taxon>Spiralia</taxon>
        <taxon>Lophotrochozoa</taxon>
        <taxon>Platyhelminthes</taxon>
        <taxon>Trematoda</taxon>
        <taxon>Digenea</taxon>
        <taxon>Strigeidida</taxon>
        <taxon>Schistosomatoidea</taxon>
        <taxon>Schistosomatidae</taxon>
        <taxon>Schistosoma</taxon>
    </lineage>
</organism>
<evidence type="ECO:0000313" key="1">
    <source>
        <dbReference type="EMBL" id="VDP53624.1"/>
    </source>
</evidence>
<protein>
    <submittedName>
        <fullName evidence="1">Uncharacterized protein</fullName>
    </submittedName>
</protein>
<evidence type="ECO:0000313" key="2">
    <source>
        <dbReference type="Proteomes" id="UP000277204"/>
    </source>
</evidence>
<proteinExistence type="predicted"/>
<reference evidence="1 2" key="1">
    <citation type="submission" date="2018-11" db="EMBL/GenBank/DDBJ databases">
        <authorList>
            <consortium name="Pathogen Informatics"/>
        </authorList>
    </citation>
    <scope>NUCLEOTIDE SEQUENCE [LARGE SCALE GENOMIC DNA]</scope>
    <source>
        <strain evidence="1 2">Zambia</strain>
    </source>
</reference>
<dbReference type="Proteomes" id="UP000277204">
    <property type="component" value="Unassembled WGS sequence"/>
</dbReference>
<accession>A0A183N9P1</accession>
<name>A0A183N9P1_9TREM</name>
<keyword evidence="2" id="KW-1185">Reference proteome</keyword>
<sequence>MVVGRQYRLSNCLQLSIQSDMKLLILLINITKLCIVEPKARIGKSGAAYLQLKNIWNSKQLSVNCQHQNQNYQYKCQHSSTVWGGNLENYESNHPEDIGVY</sequence>
<dbReference type="AlphaFoldDB" id="A0A183N9P1"/>
<dbReference type="EMBL" id="UZAI01020883">
    <property type="protein sequence ID" value="VDP53624.1"/>
    <property type="molecule type" value="Genomic_DNA"/>
</dbReference>